<keyword evidence="3" id="KW-1185">Reference proteome</keyword>
<organism evidence="2 3">
    <name type="scientific">Pleomassaria siparia CBS 279.74</name>
    <dbReference type="NCBI Taxonomy" id="1314801"/>
    <lineage>
        <taxon>Eukaryota</taxon>
        <taxon>Fungi</taxon>
        <taxon>Dikarya</taxon>
        <taxon>Ascomycota</taxon>
        <taxon>Pezizomycotina</taxon>
        <taxon>Dothideomycetes</taxon>
        <taxon>Pleosporomycetidae</taxon>
        <taxon>Pleosporales</taxon>
        <taxon>Pleomassariaceae</taxon>
        <taxon>Pleomassaria</taxon>
    </lineage>
</organism>
<dbReference type="OrthoDB" id="5417015at2759"/>
<name>A0A6G1JXU5_9PLEO</name>
<evidence type="ECO:0008006" key="4">
    <source>
        <dbReference type="Google" id="ProtNLM"/>
    </source>
</evidence>
<gene>
    <name evidence="2" type="ORF">K504DRAFT_506309</name>
</gene>
<dbReference type="AlphaFoldDB" id="A0A6G1JXU5"/>
<protein>
    <recommendedName>
        <fullName evidence="4">Fungal N-terminal domain-containing protein</fullName>
    </recommendedName>
</protein>
<evidence type="ECO:0000256" key="1">
    <source>
        <dbReference type="SAM" id="Coils"/>
    </source>
</evidence>
<evidence type="ECO:0000313" key="2">
    <source>
        <dbReference type="EMBL" id="KAF2705368.1"/>
    </source>
</evidence>
<dbReference type="EMBL" id="MU005779">
    <property type="protein sequence ID" value="KAF2705368.1"/>
    <property type="molecule type" value="Genomic_DNA"/>
</dbReference>
<feature type="coiled-coil region" evidence="1">
    <location>
        <begin position="28"/>
        <end position="55"/>
    </location>
</feature>
<evidence type="ECO:0000313" key="3">
    <source>
        <dbReference type="Proteomes" id="UP000799428"/>
    </source>
</evidence>
<reference evidence="2" key="1">
    <citation type="journal article" date="2020" name="Stud. Mycol.">
        <title>101 Dothideomycetes genomes: a test case for predicting lifestyles and emergence of pathogens.</title>
        <authorList>
            <person name="Haridas S."/>
            <person name="Albert R."/>
            <person name="Binder M."/>
            <person name="Bloem J."/>
            <person name="Labutti K."/>
            <person name="Salamov A."/>
            <person name="Andreopoulos B."/>
            <person name="Baker S."/>
            <person name="Barry K."/>
            <person name="Bills G."/>
            <person name="Bluhm B."/>
            <person name="Cannon C."/>
            <person name="Castanera R."/>
            <person name="Culley D."/>
            <person name="Daum C."/>
            <person name="Ezra D."/>
            <person name="Gonzalez J."/>
            <person name="Henrissat B."/>
            <person name="Kuo A."/>
            <person name="Liang C."/>
            <person name="Lipzen A."/>
            <person name="Lutzoni F."/>
            <person name="Magnuson J."/>
            <person name="Mondo S."/>
            <person name="Nolan M."/>
            <person name="Ohm R."/>
            <person name="Pangilinan J."/>
            <person name="Park H.-J."/>
            <person name="Ramirez L."/>
            <person name="Alfaro M."/>
            <person name="Sun H."/>
            <person name="Tritt A."/>
            <person name="Yoshinaga Y."/>
            <person name="Zwiers L.-H."/>
            <person name="Turgeon B."/>
            <person name="Goodwin S."/>
            <person name="Spatafora J."/>
            <person name="Crous P."/>
            <person name="Grigoriev I."/>
        </authorList>
    </citation>
    <scope>NUCLEOTIDE SEQUENCE</scope>
    <source>
        <strain evidence="2">CBS 279.74</strain>
    </source>
</reference>
<dbReference type="Proteomes" id="UP000799428">
    <property type="component" value="Unassembled WGS sequence"/>
</dbReference>
<keyword evidence="1" id="KW-0175">Coiled coil</keyword>
<proteinExistence type="predicted"/>
<accession>A0A6G1JXU5</accession>
<sequence>MAEPFSVAVGILSVIKAARTVYVIARTVKNAKKELEPLLEELDAVEKAVDRIQERFKIDRYTLQVTETLFEPPKNDSVVHSFSKRNVFKAPYL</sequence>